<feature type="region of interest" description="Disordered" evidence="1">
    <location>
        <begin position="21"/>
        <end position="63"/>
    </location>
</feature>
<dbReference type="EMBL" id="KZ559199">
    <property type="protein sequence ID" value="PLB33647.1"/>
    <property type="molecule type" value="Genomic_DNA"/>
</dbReference>
<organism evidence="3 4">
    <name type="scientific">Aspergillus candidus</name>
    <dbReference type="NCBI Taxonomy" id="41067"/>
    <lineage>
        <taxon>Eukaryota</taxon>
        <taxon>Fungi</taxon>
        <taxon>Dikarya</taxon>
        <taxon>Ascomycota</taxon>
        <taxon>Pezizomycotina</taxon>
        <taxon>Eurotiomycetes</taxon>
        <taxon>Eurotiomycetidae</taxon>
        <taxon>Eurotiales</taxon>
        <taxon>Aspergillaceae</taxon>
        <taxon>Aspergillus</taxon>
        <taxon>Aspergillus subgen. Circumdati</taxon>
    </lineage>
</organism>
<feature type="region of interest" description="Disordered" evidence="1">
    <location>
        <begin position="315"/>
        <end position="486"/>
    </location>
</feature>
<feature type="compositionally biased region" description="Pro residues" evidence="1">
    <location>
        <begin position="337"/>
        <end position="356"/>
    </location>
</feature>
<dbReference type="Proteomes" id="UP000234585">
    <property type="component" value="Unassembled WGS sequence"/>
</dbReference>
<keyword evidence="4" id="KW-1185">Reference proteome</keyword>
<name>A0A2I2EZ31_ASPCN</name>
<evidence type="ECO:0000313" key="4">
    <source>
        <dbReference type="Proteomes" id="UP000234585"/>
    </source>
</evidence>
<proteinExistence type="predicted"/>
<feature type="compositionally biased region" description="Pro residues" evidence="1">
    <location>
        <begin position="379"/>
        <end position="434"/>
    </location>
</feature>
<feature type="domain" description="C2H2-type" evidence="2">
    <location>
        <begin position="501"/>
        <end position="524"/>
    </location>
</feature>
<protein>
    <recommendedName>
        <fullName evidence="2">C2H2-type domain-containing protein</fullName>
    </recommendedName>
</protein>
<dbReference type="RefSeq" id="XP_024667659.1">
    <property type="nucleotide sequence ID" value="XM_024815562.1"/>
</dbReference>
<feature type="compositionally biased region" description="Polar residues" evidence="1">
    <location>
        <begin position="21"/>
        <end position="45"/>
    </location>
</feature>
<accession>A0A2I2EZ31</accession>
<dbReference type="OrthoDB" id="5424797at2759"/>
<dbReference type="GeneID" id="36522722"/>
<feature type="region of interest" description="Disordered" evidence="1">
    <location>
        <begin position="92"/>
        <end position="117"/>
    </location>
</feature>
<feature type="compositionally biased region" description="Pro residues" evidence="1">
    <location>
        <begin position="441"/>
        <end position="450"/>
    </location>
</feature>
<reference evidence="3 4" key="1">
    <citation type="submission" date="2017-12" db="EMBL/GenBank/DDBJ databases">
        <authorList>
            <consortium name="DOE Joint Genome Institute"/>
            <person name="Haridas S."/>
            <person name="Kjaerbolling I."/>
            <person name="Vesth T.C."/>
            <person name="Frisvad J.C."/>
            <person name="Nybo J.L."/>
            <person name="Theobald S."/>
            <person name="Kuo A."/>
            <person name="Bowyer P."/>
            <person name="Matsuda Y."/>
            <person name="Mondo S."/>
            <person name="Lyhne E.K."/>
            <person name="Kogle M.E."/>
            <person name="Clum A."/>
            <person name="Lipzen A."/>
            <person name="Salamov A."/>
            <person name="Ngan C.Y."/>
            <person name="Daum C."/>
            <person name="Chiniquy J."/>
            <person name="Barry K."/>
            <person name="LaButti K."/>
            <person name="Simmons B.A."/>
            <person name="Magnuson J.K."/>
            <person name="Mortensen U.H."/>
            <person name="Larsen T.O."/>
            <person name="Grigoriev I.V."/>
            <person name="Baker S.E."/>
            <person name="Andersen M.R."/>
            <person name="Nordberg H.P."/>
            <person name="Cantor M.N."/>
            <person name="Hua S.X."/>
        </authorList>
    </citation>
    <scope>NUCLEOTIDE SEQUENCE [LARGE SCALE GENOMIC DNA]</scope>
    <source>
        <strain evidence="3 4">CBS 102.13</strain>
    </source>
</reference>
<dbReference type="PROSITE" id="PS00028">
    <property type="entry name" value="ZINC_FINGER_C2H2_1"/>
    <property type="match status" value="1"/>
</dbReference>
<sequence>MANDDYNWLAGFDQLDNYLQRSIGNGASSGEPTPAHTSPYTTPSAFQAPTNQPHPPPPPTQYAPAGMIPPGAQFQHNINDGYVTAHHHPEHFAGESSARPQNSFQFPPAGPAQSHYQSPVHYLPRSAALPASAPSYPPAQRFPTLSAPEPSPLPSYIPRQGVIAADMEAARAAKRLCISKSRSHLDPVGHSASRVPPKTGLYKTMDSVNGAAGSLVKPVGGPPGGQPSPGGKFVAYSYAPRDPNNKRFLKDRVDMAKRLTTSDGMKKTTYDPKTIARDVLISAGRHPKEAALNHHLSRLRDVFTHIDTSSDLSTFRWDLVDPGPDKTRDQHASAPRPETPAIPPQLPAAQPTPPLPTVDDRELSTHQPPQHAQQQENSPPVPVSQSPLPPPIPQPHVHSPPPPKPQPTPQPKSQPKPQSKPQPKPQPKSQPAPQPVSQAPTPAPPQPCPKPEVRLPTPIVEMGRPPGKRPVGRPPGRPAGSTKVPMVVPPPLPVSYQVYACRWQNCQAELHNLEMLRKHILKLHVPYSISCAWKGCKFKGHLPAWQLFEHIKTAHLDSIAWKQGDGPSVNGPGEKAP</sequence>
<evidence type="ECO:0000313" key="3">
    <source>
        <dbReference type="EMBL" id="PLB33647.1"/>
    </source>
</evidence>
<dbReference type="InterPro" id="IPR013087">
    <property type="entry name" value="Znf_C2H2_type"/>
</dbReference>
<dbReference type="STRING" id="41067.A0A2I2EZ31"/>
<gene>
    <name evidence="3" type="ORF">BDW47DRAFT_121022</name>
</gene>
<evidence type="ECO:0000259" key="2">
    <source>
        <dbReference type="PROSITE" id="PS00028"/>
    </source>
</evidence>
<feature type="compositionally biased region" description="Polar residues" evidence="1">
    <location>
        <begin position="365"/>
        <end position="377"/>
    </location>
</feature>
<feature type="compositionally biased region" description="Pro residues" evidence="1">
    <location>
        <begin position="52"/>
        <end position="61"/>
    </location>
</feature>
<evidence type="ECO:0000256" key="1">
    <source>
        <dbReference type="SAM" id="MobiDB-lite"/>
    </source>
</evidence>
<dbReference type="AlphaFoldDB" id="A0A2I2EZ31"/>